<protein>
    <submittedName>
        <fullName evidence="1">Uncharacterized protein</fullName>
    </submittedName>
</protein>
<sequence>MRANVELHLLSLETQLYQKYQLVILHFLKYAFHIILSPG</sequence>
<evidence type="ECO:0000313" key="1">
    <source>
        <dbReference type="EMBL" id="CCH67951.1"/>
    </source>
</evidence>
<name>M1X677_9NOST</name>
<gene>
    <name evidence="1" type="ORF">RINTHH_17960</name>
</gene>
<evidence type="ECO:0000313" key="2">
    <source>
        <dbReference type="Proteomes" id="UP000053051"/>
    </source>
</evidence>
<reference evidence="2" key="2">
    <citation type="submission" date="2016-01" db="EMBL/GenBank/DDBJ databases">
        <title>Diatom-associated endosymboitic cyanobacterium lacks core nitrogen metabolism enzymes.</title>
        <authorList>
            <person name="Hilton J.A."/>
            <person name="Foster R.A."/>
            <person name="Tripp H.J."/>
            <person name="Carter B.J."/>
            <person name="Zehr J.P."/>
            <person name="Villareal T.A."/>
        </authorList>
    </citation>
    <scope>NUCLEOTIDE SEQUENCE [LARGE SCALE GENOMIC DNA]</scope>
    <source>
        <strain evidence="2">HH01</strain>
    </source>
</reference>
<dbReference type="AlphaFoldDB" id="M1X677"/>
<dbReference type="EMBL" id="CAIY01000071">
    <property type="protein sequence ID" value="CCH67951.1"/>
    <property type="molecule type" value="Genomic_DNA"/>
</dbReference>
<reference evidence="1 2" key="1">
    <citation type="submission" date="2012-05" db="EMBL/GenBank/DDBJ databases">
        <authorList>
            <person name="Hilton J."/>
        </authorList>
    </citation>
    <scope>NUCLEOTIDE SEQUENCE [LARGE SCALE GENOMIC DNA]</scope>
    <source>
        <strain evidence="1 2">HH01</strain>
    </source>
</reference>
<keyword evidence="2" id="KW-1185">Reference proteome</keyword>
<accession>M1X677</accession>
<organism evidence="1 2">
    <name type="scientific">Richelia intracellularis HH01</name>
    <dbReference type="NCBI Taxonomy" id="1165094"/>
    <lineage>
        <taxon>Bacteria</taxon>
        <taxon>Bacillati</taxon>
        <taxon>Cyanobacteriota</taxon>
        <taxon>Cyanophyceae</taxon>
        <taxon>Nostocales</taxon>
        <taxon>Nostocaceae</taxon>
        <taxon>Richelia</taxon>
    </lineage>
</organism>
<comment type="caution">
    <text evidence="1">The sequence shown here is derived from an EMBL/GenBank/DDBJ whole genome shotgun (WGS) entry which is preliminary data.</text>
</comment>
<proteinExistence type="predicted"/>
<dbReference type="Proteomes" id="UP000053051">
    <property type="component" value="Unassembled WGS sequence"/>
</dbReference>